<dbReference type="Gene3D" id="3.30.70.2390">
    <property type="match status" value="1"/>
</dbReference>
<dbReference type="EMBL" id="CAFBNL010000005">
    <property type="protein sequence ID" value="CAB4942302.1"/>
    <property type="molecule type" value="Genomic_DNA"/>
</dbReference>
<sequence length="186" mass="18315">MTDQMTPVGGAPRRRGPAASGGGALSNPAVRAALLIVLAIIIGIVLLQVIDDGSGPIGDGGTTTTTTAAASTTSSSRGTTTTTKADPKETGTVRTPQQVTVLVLNGSGVGGAAATSTNTLRALGYQTLSASDAPAQVGNTVYYQSGYKRECAAVATTIGGNAAVKEMPTPVPAGAERANCLAILGT</sequence>
<evidence type="ECO:0000256" key="2">
    <source>
        <dbReference type="SAM" id="Phobius"/>
    </source>
</evidence>
<dbReference type="AlphaFoldDB" id="A0A6J7JJI1"/>
<accession>A0A6J7JJI1</accession>
<feature type="region of interest" description="Disordered" evidence="1">
    <location>
        <begin position="61"/>
        <end position="94"/>
    </location>
</feature>
<keyword evidence="2" id="KW-0472">Membrane</keyword>
<organism evidence="4">
    <name type="scientific">freshwater metagenome</name>
    <dbReference type="NCBI Taxonomy" id="449393"/>
    <lineage>
        <taxon>unclassified sequences</taxon>
        <taxon>metagenomes</taxon>
        <taxon>ecological metagenomes</taxon>
    </lineage>
</organism>
<evidence type="ECO:0000256" key="1">
    <source>
        <dbReference type="SAM" id="MobiDB-lite"/>
    </source>
</evidence>
<dbReference type="Pfam" id="PF13399">
    <property type="entry name" value="LytR_C"/>
    <property type="match status" value="1"/>
</dbReference>
<feature type="transmembrane region" description="Helical" evidence="2">
    <location>
        <begin position="29"/>
        <end position="50"/>
    </location>
</feature>
<keyword evidence="2" id="KW-0812">Transmembrane</keyword>
<reference evidence="4" key="1">
    <citation type="submission" date="2020-05" db="EMBL/GenBank/DDBJ databases">
        <authorList>
            <person name="Chiriac C."/>
            <person name="Salcher M."/>
            <person name="Ghai R."/>
            <person name="Kavagutti S V."/>
        </authorList>
    </citation>
    <scope>NUCLEOTIDE SEQUENCE</scope>
</reference>
<feature type="domain" description="LytR/CpsA/Psr regulator C-terminal" evidence="3">
    <location>
        <begin position="98"/>
        <end position="166"/>
    </location>
</feature>
<gene>
    <name evidence="4" type="ORF">UFOPK3789_00154</name>
</gene>
<feature type="region of interest" description="Disordered" evidence="1">
    <location>
        <begin position="1"/>
        <end position="24"/>
    </location>
</feature>
<dbReference type="InterPro" id="IPR027381">
    <property type="entry name" value="LytR/CpsA/Psr_C"/>
</dbReference>
<proteinExistence type="predicted"/>
<keyword evidence="2" id="KW-1133">Transmembrane helix</keyword>
<evidence type="ECO:0000259" key="3">
    <source>
        <dbReference type="Pfam" id="PF13399"/>
    </source>
</evidence>
<evidence type="ECO:0000313" key="4">
    <source>
        <dbReference type="EMBL" id="CAB4942302.1"/>
    </source>
</evidence>
<name>A0A6J7JJI1_9ZZZZ</name>
<feature type="compositionally biased region" description="Low complexity" evidence="1">
    <location>
        <begin position="62"/>
        <end position="83"/>
    </location>
</feature>
<protein>
    <submittedName>
        <fullName evidence="4">Unannotated protein</fullName>
    </submittedName>
</protein>